<sequence length="201" mass="22741">MKRFVFVIILVVFFSSCCDTNQECCGDPPDPQLTPEAKSWLSIYQGKDYFVYENTSNQKDTLWVAFETDVESCGGDECVNGCEIERALLKTSEDSTLAFSIDARLNDLIAINESRFSGNDSTLIAASLYLQNDYVSSSPDFTNVELVTDYLFQNEKVTILKVTCKNDERCEGFRMQSMIVSKEIGLIEFTDTEGEKWIIVK</sequence>
<dbReference type="Proteomes" id="UP001209885">
    <property type="component" value="Unassembled WGS sequence"/>
</dbReference>
<protein>
    <recommendedName>
        <fullName evidence="3">Lipoprotein</fullName>
    </recommendedName>
</protein>
<proteinExistence type="predicted"/>
<dbReference type="PROSITE" id="PS51257">
    <property type="entry name" value="PROKAR_LIPOPROTEIN"/>
    <property type="match status" value="1"/>
</dbReference>
<gene>
    <name evidence="1" type="ORF">OO013_15660</name>
</gene>
<organism evidence="1 2">
    <name type="scientific">Mangrovivirga halotolerans</name>
    <dbReference type="NCBI Taxonomy" id="2993936"/>
    <lineage>
        <taxon>Bacteria</taxon>
        <taxon>Pseudomonadati</taxon>
        <taxon>Bacteroidota</taxon>
        <taxon>Cytophagia</taxon>
        <taxon>Cytophagales</taxon>
        <taxon>Mangrovivirgaceae</taxon>
        <taxon>Mangrovivirga</taxon>
    </lineage>
</organism>
<accession>A0ABT3RVC1</accession>
<keyword evidence="2" id="KW-1185">Reference proteome</keyword>
<evidence type="ECO:0000313" key="2">
    <source>
        <dbReference type="Proteomes" id="UP001209885"/>
    </source>
</evidence>
<reference evidence="1 2" key="1">
    <citation type="submission" date="2022-11" db="EMBL/GenBank/DDBJ databases">
        <title>The characterization of three novel Bacteroidetes species and genomic analysis of their roles in tidal elemental geochemical cycles.</title>
        <authorList>
            <person name="Ma K."/>
        </authorList>
    </citation>
    <scope>NUCLEOTIDE SEQUENCE [LARGE SCALE GENOMIC DNA]</scope>
    <source>
        <strain evidence="1 2">M17</strain>
    </source>
</reference>
<comment type="caution">
    <text evidence="1">The sequence shown here is derived from an EMBL/GenBank/DDBJ whole genome shotgun (WGS) entry which is preliminary data.</text>
</comment>
<dbReference type="EMBL" id="JAPFQN010000009">
    <property type="protein sequence ID" value="MCX2745314.1"/>
    <property type="molecule type" value="Genomic_DNA"/>
</dbReference>
<name>A0ABT3RVC1_9BACT</name>
<evidence type="ECO:0008006" key="3">
    <source>
        <dbReference type="Google" id="ProtNLM"/>
    </source>
</evidence>
<dbReference type="RefSeq" id="WP_266057871.1">
    <property type="nucleotide sequence ID" value="NZ_JAPFQN010000009.1"/>
</dbReference>
<evidence type="ECO:0000313" key="1">
    <source>
        <dbReference type="EMBL" id="MCX2745314.1"/>
    </source>
</evidence>